<accession>A0ACC1YXV5</accession>
<keyword evidence="2" id="KW-1185">Reference proteome</keyword>
<name>A0ACC1YXV5_MELAZ</name>
<organism evidence="1 2">
    <name type="scientific">Melia azedarach</name>
    <name type="common">Chinaberry tree</name>
    <dbReference type="NCBI Taxonomy" id="155640"/>
    <lineage>
        <taxon>Eukaryota</taxon>
        <taxon>Viridiplantae</taxon>
        <taxon>Streptophyta</taxon>
        <taxon>Embryophyta</taxon>
        <taxon>Tracheophyta</taxon>
        <taxon>Spermatophyta</taxon>
        <taxon>Magnoliopsida</taxon>
        <taxon>eudicotyledons</taxon>
        <taxon>Gunneridae</taxon>
        <taxon>Pentapetalae</taxon>
        <taxon>rosids</taxon>
        <taxon>malvids</taxon>
        <taxon>Sapindales</taxon>
        <taxon>Meliaceae</taxon>
        <taxon>Melia</taxon>
    </lineage>
</organism>
<gene>
    <name evidence="1" type="ORF">OWV82_001043</name>
</gene>
<reference evidence="1 2" key="1">
    <citation type="journal article" date="2023" name="Science">
        <title>Complex scaffold remodeling in plant triterpene biosynthesis.</title>
        <authorList>
            <person name="De La Pena R."/>
            <person name="Hodgson H."/>
            <person name="Liu J.C."/>
            <person name="Stephenson M.J."/>
            <person name="Martin A.C."/>
            <person name="Owen C."/>
            <person name="Harkess A."/>
            <person name="Leebens-Mack J."/>
            <person name="Jimenez L.E."/>
            <person name="Osbourn A."/>
            <person name="Sattely E.S."/>
        </authorList>
    </citation>
    <scope>NUCLEOTIDE SEQUENCE [LARGE SCALE GENOMIC DNA]</scope>
    <source>
        <strain evidence="2">cv. JPN11</strain>
        <tissue evidence="1">Leaf</tissue>
    </source>
</reference>
<evidence type="ECO:0000313" key="2">
    <source>
        <dbReference type="Proteomes" id="UP001164539"/>
    </source>
</evidence>
<comment type="caution">
    <text evidence="1">The sequence shown here is derived from an EMBL/GenBank/DDBJ whole genome shotgun (WGS) entry which is preliminary data.</text>
</comment>
<proteinExistence type="predicted"/>
<sequence length="109" mass="12629">MEMYKEEIYVAKQEQQHQLEETAKTCISCLWSFLVSMTGGLILGYWESEYHPTYNQLWMVPLGLILLITPVIAWLAVFVSELRMCWEEDASKAAQSVRSIDDSVHDPEK</sequence>
<evidence type="ECO:0000313" key="1">
    <source>
        <dbReference type="EMBL" id="KAJ4728042.1"/>
    </source>
</evidence>
<dbReference type="EMBL" id="CM051394">
    <property type="protein sequence ID" value="KAJ4728042.1"/>
    <property type="molecule type" value="Genomic_DNA"/>
</dbReference>
<protein>
    <submittedName>
        <fullName evidence="1">Group XV phospholipase</fullName>
    </submittedName>
</protein>
<dbReference type="Proteomes" id="UP001164539">
    <property type="component" value="Chromosome 1"/>
</dbReference>